<protein>
    <submittedName>
        <fullName evidence="8">Acetylornithine deacetylase/succinyl-diaminopimelate desuccinylase-like protein</fullName>
    </submittedName>
</protein>
<dbReference type="InterPro" id="IPR002933">
    <property type="entry name" value="Peptidase_M20"/>
</dbReference>
<dbReference type="SUPFAM" id="SSF53187">
    <property type="entry name" value="Zn-dependent exopeptidases"/>
    <property type="match status" value="1"/>
</dbReference>
<feature type="domain" description="Peptidase M20 dimerisation" evidence="7">
    <location>
        <begin position="240"/>
        <end position="388"/>
    </location>
</feature>
<dbReference type="AlphaFoldDB" id="A0A3D9N8N5"/>
<dbReference type="Gene3D" id="3.40.630.10">
    <property type="entry name" value="Zn peptidases"/>
    <property type="match status" value="1"/>
</dbReference>
<dbReference type="SUPFAM" id="SSF55031">
    <property type="entry name" value="Bacterial exopeptidase dimerisation domain"/>
    <property type="match status" value="1"/>
</dbReference>
<dbReference type="InterPro" id="IPR047177">
    <property type="entry name" value="Pept_M20A"/>
</dbReference>
<dbReference type="PANTHER" id="PTHR45962">
    <property type="entry name" value="N-FATTY-ACYL-AMINO ACID SYNTHASE/HYDROLASE PM20D1"/>
    <property type="match status" value="1"/>
</dbReference>
<dbReference type="InterPro" id="IPR036264">
    <property type="entry name" value="Bact_exopeptidase_dim_dom"/>
</dbReference>
<comment type="similarity">
    <text evidence="1">Belongs to the peptidase M20A family.</text>
</comment>
<organism evidence="8 9">
    <name type="scientific">Winogradskyella pacifica</name>
    <dbReference type="NCBI Taxonomy" id="664642"/>
    <lineage>
        <taxon>Bacteria</taxon>
        <taxon>Pseudomonadati</taxon>
        <taxon>Bacteroidota</taxon>
        <taxon>Flavobacteriia</taxon>
        <taxon>Flavobacteriales</taxon>
        <taxon>Flavobacteriaceae</taxon>
        <taxon>Winogradskyella</taxon>
    </lineage>
</organism>
<accession>A0A3D9N8N5</accession>
<keyword evidence="9" id="KW-1185">Reference proteome</keyword>
<proteinExistence type="inferred from homology"/>
<evidence type="ECO:0000256" key="1">
    <source>
        <dbReference type="ARBA" id="ARBA00006247"/>
    </source>
</evidence>
<dbReference type="EMBL" id="QREI01000001">
    <property type="protein sequence ID" value="REE27650.1"/>
    <property type="molecule type" value="Genomic_DNA"/>
</dbReference>
<keyword evidence="6" id="KW-0812">Transmembrane</keyword>
<keyword evidence="5" id="KW-0862">Zinc</keyword>
<dbReference type="Pfam" id="PF01546">
    <property type="entry name" value="Peptidase_M20"/>
    <property type="match status" value="1"/>
</dbReference>
<evidence type="ECO:0000256" key="4">
    <source>
        <dbReference type="ARBA" id="ARBA00022801"/>
    </source>
</evidence>
<keyword evidence="2" id="KW-0645">Protease</keyword>
<evidence type="ECO:0000259" key="7">
    <source>
        <dbReference type="Pfam" id="PF07687"/>
    </source>
</evidence>
<dbReference type="OrthoDB" id="9792335at2"/>
<dbReference type="GO" id="GO:0006508">
    <property type="term" value="P:proteolysis"/>
    <property type="evidence" value="ECO:0007669"/>
    <property type="project" value="UniProtKB-KW"/>
</dbReference>
<dbReference type="Gene3D" id="1.10.150.900">
    <property type="match status" value="1"/>
</dbReference>
<dbReference type="GO" id="GO:0008233">
    <property type="term" value="F:peptidase activity"/>
    <property type="evidence" value="ECO:0007669"/>
    <property type="project" value="UniProtKB-KW"/>
</dbReference>
<gene>
    <name evidence="8" type="ORF">DFQ09_101484</name>
</gene>
<evidence type="ECO:0000256" key="6">
    <source>
        <dbReference type="SAM" id="Phobius"/>
    </source>
</evidence>
<keyword evidence="3" id="KW-0479">Metal-binding</keyword>
<dbReference type="PANTHER" id="PTHR45962:SF1">
    <property type="entry name" value="N-FATTY-ACYL-AMINO ACID SYNTHASE_HYDROLASE PM20D1"/>
    <property type="match status" value="1"/>
</dbReference>
<keyword evidence="4" id="KW-0378">Hydrolase</keyword>
<dbReference type="Proteomes" id="UP000256919">
    <property type="component" value="Unassembled WGS sequence"/>
</dbReference>
<dbReference type="InterPro" id="IPR011650">
    <property type="entry name" value="Peptidase_M20_dimer"/>
</dbReference>
<evidence type="ECO:0000256" key="2">
    <source>
        <dbReference type="ARBA" id="ARBA00022670"/>
    </source>
</evidence>
<evidence type="ECO:0000256" key="5">
    <source>
        <dbReference type="ARBA" id="ARBA00022833"/>
    </source>
</evidence>
<dbReference type="Pfam" id="PF07687">
    <property type="entry name" value="M20_dimer"/>
    <property type="match status" value="1"/>
</dbReference>
<evidence type="ECO:0000313" key="9">
    <source>
        <dbReference type="Proteomes" id="UP000256919"/>
    </source>
</evidence>
<sequence length="490" mass="55300">MCFQSQYLRISFRNLWALKFVFVFLCVMIVPHHSYGSTDPKKATMIYYEKKAYGVEEILSKYLQINSPSGSELEAGEFLKRICIENGLHITQMGNENGNYNFTASIFPLDQKKPNVIFLNHLDIVPAGDDELWEYPPFSGKITDTEIWGRGAFDNKGAAVMQLFSIIEIAKRYKNKSLNYNFTFLSVSCEETQCDGGIKYVVDNYLNDLNAAVVLGEGPPAIKGLIEAKPDLALFGISVAQKRALWLELSLEIKTNGHSAVTPFHYANKEMVIALNKLLSDKPDVIFNSINTNLLKQLGKLNGGVKGYALRHPKLFKKEILKKLQEDPLMLSLFSNTITLTSIKDENEKVNAIPTKVMATLDCRLLPDESSQTFINNLKAKLDNEAIEIKIISEMKDGGISSTKTSFFKHLNTAILKSYPKSKTASVLLPNSNDISVFREHNIPAYSLIPIKLERKYLETIHNYNERIPKGIIEKGTQTYIHFMELCITD</sequence>
<dbReference type="GO" id="GO:0046872">
    <property type="term" value="F:metal ion binding"/>
    <property type="evidence" value="ECO:0007669"/>
    <property type="project" value="UniProtKB-KW"/>
</dbReference>
<comment type="caution">
    <text evidence="8">The sequence shown here is derived from an EMBL/GenBank/DDBJ whole genome shotgun (WGS) entry which is preliminary data.</text>
</comment>
<evidence type="ECO:0000256" key="3">
    <source>
        <dbReference type="ARBA" id="ARBA00022723"/>
    </source>
</evidence>
<keyword evidence="6" id="KW-0472">Membrane</keyword>
<dbReference type="Gene3D" id="3.30.70.360">
    <property type="match status" value="1"/>
</dbReference>
<keyword evidence="6" id="KW-1133">Transmembrane helix</keyword>
<name>A0A3D9N8N5_9FLAO</name>
<feature type="transmembrane region" description="Helical" evidence="6">
    <location>
        <begin position="12"/>
        <end position="30"/>
    </location>
</feature>
<reference evidence="8 9" key="1">
    <citation type="submission" date="2018-07" db="EMBL/GenBank/DDBJ databases">
        <title>Genomic Encyclopedia of Type Strains, Phase III (KMG-III): the genomes of soil and plant-associated and newly described type strains.</title>
        <authorList>
            <person name="Whitman W."/>
        </authorList>
    </citation>
    <scope>NUCLEOTIDE SEQUENCE [LARGE SCALE GENOMIC DNA]</scope>
    <source>
        <strain evidence="8 9">CECT 7948</strain>
    </source>
</reference>
<evidence type="ECO:0000313" key="8">
    <source>
        <dbReference type="EMBL" id="REE27650.1"/>
    </source>
</evidence>